<proteinExistence type="predicted"/>
<dbReference type="AlphaFoldDB" id="A0A1I3VWT6"/>
<dbReference type="Proteomes" id="UP000198755">
    <property type="component" value="Unassembled WGS sequence"/>
</dbReference>
<dbReference type="RefSeq" id="WP_091676060.1">
    <property type="nucleotide sequence ID" value="NZ_FOSN01000001.1"/>
</dbReference>
<organism evidence="2 3">
    <name type="scientific">Methylocapsa palsarum</name>
    <dbReference type="NCBI Taxonomy" id="1612308"/>
    <lineage>
        <taxon>Bacteria</taxon>
        <taxon>Pseudomonadati</taxon>
        <taxon>Pseudomonadota</taxon>
        <taxon>Alphaproteobacteria</taxon>
        <taxon>Hyphomicrobiales</taxon>
        <taxon>Beijerinckiaceae</taxon>
        <taxon>Methylocapsa</taxon>
    </lineage>
</organism>
<sequence>MNRIALAVFATLMAAAPALADDCQSKAVGKDGRALAGAALTGFLKKCQREACETKAVGSDGKPLHGAAKNSFMTKCKAGAG</sequence>
<evidence type="ECO:0008006" key="4">
    <source>
        <dbReference type="Google" id="ProtNLM"/>
    </source>
</evidence>
<evidence type="ECO:0000313" key="2">
    <source>
        <dbReference type="EMBL" id="SFJ99652.1"/>
    </source>
</evidence>
<reference evidence="2 3" key="1">
    <citation type="submission" date="2016-10" db="EMBL/GenBank/DDBJ databases">
        <authorList>
            <person name="de Groot N.N."/>
        </authorList>
    </citation>
    <scope>NUCLEOTIDE SEQUENCE [LARGE SCALE GENOMIC DNA]</scope>
    <source>
        <strain evidence="2 3">NE2</strain>
    </source>
</reference>
<keyword evidence="3" id="KW-1185">Reference proteome</keyword>
<name>A0A1I3VWT6_9HYPH</name>
<gene>
    <name evidence="2" type="ORF">SAMN05444581_101169</name>
</gene>
<feature type="chain" id="PRO_5011635811" description="PsiF repeat-containing protein" evidence="1">
    <location>
        <begin position="21"/>
        <end position="81"/>
    </location>
</feature>
<dbReference type="EMBL" id="FOSN01000001">
    <property type="protein sequence ID" value="SFJ99652.1"/>
    <property type="molecule type" value="Genomic_DNA"/>
</dbReference>
<dbReference type="OrthoDB" id="8402975at2"/>
<protein>
    <recommendedName>
        <fullName evidence="4">PsiF repeat-containing protein</fullName>
    </recommendedName>
</protein>
<evidence type="ECO:0000313" key="3">
    <source>
        <dbReference type="Proteomes" id="UP000198755"/>
    </source>
</evidence>
<evidence type="ECO:0000256" key="1">
    <source>
        <dbReference type="SAM" id="SignalP"/>
    </source>
</evidence>
<feature type="signal peptide" evidence="1">
    <location>
        <begin position="1"/>
        <end position="20"/>
    </location>
</feature>
<keyword evidence="1" id="KW-0732">Signal</keyword>
<accession>A0A1I3VWT6</accession>